<organism evidence="2 3">
    <name type="scientific">Heligmosomoides polygyrus</name>
    <name type="common">Parasitic roundworm</name>
    <dbReference type="NCBI Taxonomy" id="6339"/>
    <lineage>
        <taxon>Eukaryota</taxon>
        <taxon>Metazoa</taxon>
        <taxon>Ecdysozoa</taxon>
        <taxon>Nematoda</taxon>
        <taxon>Chromadorea</taxon>
        <taxon>Rhabditida</taxon>
        <taxon>Rhabditina</taxon>
        <taxon>Rhabditomorpha</taxon>
        <taxon>Strongyloidea</taxon>
        <taxon>Heligmosomidae</taxon>
        <taxon>Heligmosomoides</taxon>
    </lineage>
</organism>
<keyword evidence="2" id="KW-1185">Reference proteome</keyword>
<gene>
    <name evidence="1" type="ORF">HPBE_LOCUS13010</name>
</gene>
<evidence type="ECO:0000313" key="1">
    <source>
        <dbReference type="EMBL" id="VDO94532.1"/>
    </source>
</evidence>
<name>A0A183FWY8_HELPZ</name>
<dbReference type="AlphaFoldDB" id="A0A183FWY8"/>
<reference evidence="1 2" key="1">
    <citation type="submission" date="2018-11" db="EMBL/GenBank/DDBJ databases">
        <authorList>
            <consortium name="Pathogen Informatics"/>
        </authorList>
    </citation>
    <scope>NUCLEOTIDE SEQUENCE [LARGE SCALE GENOMIC DNA]</scope>
</reference>
<accession>A0A183FWY8</accession>
<protein>
    <submittedName>
        <fullName evidence="1 3">Uncharacterized protein</fullName>
    </submittedName>
</protein>
<proteinExistence type="predicted"/>
<evidence type="ECO:0000313" key="3">
    <source>
        <dbReference type="WBParaSite" id="HPBE_0001300901-mRNA-1"/>
    </source>
</evidence>
<accession>A0A3P8DEF7</accession>
<sequence length="168" mass="18830">MGQRWYNDICDTLRNHEERGTTSVTRHRNPDEWDNVGTASTTRLRNLDPRGVPSTSVGDLQHWLFGAVTSAVRQRGEETDMNELTPRHGSEDQQCLEEAEVCPCLKSLNCPATALYDMDQRAKAIRVLHLRDVQEEDSPPLLLTGDVDSAAFSSIDVVAQPHRPNPPK</sequence>
<reference evidence="3" key="2">
    <citation type="submission" date="2019-09" db="UniProtKB">
        <authorList>
            <consortium name="WormBaseParasite"/>
        </authorList>
    </citation>
    <scope>IDENTIFICATION</scope>
</reference>
<dbReference type="Proteomes" id="UP000050761">
    <property type="component" value="Unassembled WGS sequence"/>
</dbReference>
<evidence type="ECO:0000313" key="2">
    <source>
        <dbReference type="Proteomes" id="UP000050761"/>
    </source>
</evidence>
<dbReference type="WBParaSite" id="HPBE_0001300901-mRNA-1">
    <property type="protein sequence ID" value="HPBE_0001300901-mRNA-1"/>
    <property type="gene ID" value="HPBE_0001300901"/>
</dbReference>
<dbReference type="EMBL" id="UZAH01027733">
    <property type="protein sequence ID" value="VDO94532.1"/>
    <property type="molecule type" value="Genomic_DNA"/>
</dbReference>